<reference evidence="4 5" key="1">
    <citation type="submission" date="2011-12" db="EMBL/GenBank/DDBJ databases">
        <title>Whole genome shotgun sequence of Gordonia effusa NBRC 100432.</title>
        <authorList>
            <person name="Yoshida I."/>
            <person name="Takarada H."/>
            <person name="Hosoyama A."/>
            <person name="Tsuchikane K."/>
            <person name="Katsumata H."/>
            <person name="Yamazaki S."/>
            <person name="Fujita N."/>
        </authorList>
    </citation>
    <scope>NUCLEOTIDE SEQUENCE [LARGE SCALE GENOMIC DNA]</scope>
    <source>
        <strain evidence="4 5">NBRC 100432</strain>
    </source>
</reference>
<comment type="caution">
    <text evidence="4">The sequence shown here is derived from an EMBL/GenBank/DDBJ whole genome shotgun (WGS) entry which is preliminary data.</text>
</comment>
<evidence type="ECO:0000256" key="1">
    <source>
        <dbReference type="ARBA" id="ARBA00023125"/>
    </source>
</evidence>
<dbReference type="InterPro" id="IPR009057">
    <property type="entry name" value="Homeodomain-like_sf"/>
</dbReference>
<dbReference type="OrthoDB" id="2356263at2"/>
<dbReference type="PANTHER" id="PTHR30055:SF235">
    <property type="entry name" value="TRANSCRIPTIONAL REGULATORY PROTEIN"/>
    <property type="match status" value="1"/>
</dbReference>
<keyword evidence="5" id="KW-1185">Reference proteome</keyword>
<dbReference type="InterPro" id="IPR050109">
    <property type="entry name" value="HTH-type_TetR-like_transc_reg"/>
</dbReference>
<dbReference type="STRING" id="1077974.GOEFS_035_00740"/>
<dbReference type="AlphaFoldDB" id="H0QXJ1"/>
<dbReference type="PROSITE" id="PS50977">
    <property type="entry name" value="HTH_TETR_2"/>
    <property type="match status" value="1"/>
</dbReference>
<dbReference type="Pfam" id="PF00440">
    <property type="entry name" value="TetR_N"/>
    <property type="match status" value="1"/>
</dbReference>
<name>H0QXJ1_9ACTN</name>
<protein>
    <submittedName>
        <fullName evidence="4">Putative TetR family transcriptional regulator</fullName>
    </submittedName>
</protein>
<organism evidence="4 5">
    <name type="scientific">Gordonia effusa NBRC 100432</name>
    <dbReference type="NCBI Taxonomy" id="1077974"/>
    <lineage>
        <taxon>Bacteria</taxon>
        <taxon>Bacillati</taxon>
        <taxon>Actinomycetota</taxon>
        <taxon>Actinomycetes</taxon>
        <taxon>Mycobacteriales</taxon>
        <taxon>Gordoniaceae</taxon>
        <taxon>Gordonia</taxon>
    </lineage>
</organism>
<dbReference type="Gene3D" id="1.10.357.10">
    <property type="entry name" value="Tetracycline Repressor, domain 2"/>
    <property type="match status" value="1"/>
</dbReference>
<evidence type="ECO:0000313" key="5">
    <source>
        <dbReference type="Proteomes" id="UP000035034"/>
    </source>
</evidence>
<dbReference type="EMBL" id="BAEH01000035">
    <property type="protein sequence ID" value="GAB17542.1"/>
    <property type="molecule type" value="Genomic_DNA"/>
</dbReference>
<gene>
    <name evidence="4" type="ORF">GOEFS_035_00740</name>
</gene>
<dbReference type="Proteomes" id="UP000035034">
    <property type="component" value="Unassembled WGS sequence"/>
</dbReference>
<dbReference type="eggNOG" id="COG1309">
    <property type="taxonomic scope" value="Bacteria"/>
</dbReference>
<accession>H0QXJ1</accession>
<feature type="DNA-binding region" description="H-T-H motif" evidence="2">
    <location>
        <begin position="29"/>
        <end position="48"/>
    </location>
</feature>
<proteinExistence type="predicted"/>
<dbReference type="SUPFAM" id="SSF46689">
    <property type="entry name" value="Homeodomain-like"/>
    <property type="match status" value="1"/>
</dbReference>
<dbReference type="GO" id="GO:0003700">
    <property type="term" value="F:DNA-binding transcription factor activity"/>
    <property type="evidence" value="ECO:0007669"/>
    <property type="project" value="TreeGrafter"/>
</dbReference>
<sequence>MTQTTASTRDRLLDCAESLLAAAPYETVSVRSICASADANVAAVHYHFGTKEDLVVALLNERLAPHWERPLDDLDERPRVADIVDAILTPFLRLHADPLGRLHLRLLARVVDDADQSSWHGRWFSLDTWSALLPRVDRAQARRRWALAFDLILRTFSRTETPLSDDAVSALREFVIAGLGAPVR</sequence>
<evidence type="ECO:0000259" key="3">
    <source>
        <dbReference type="PROSITE" id="PS50977"/>
    </source>
</evidence>
<evidence type="ECO:0000256" key="2">
    <source>
        <dbReference type="PROSITE-ProRule" id="PRU00335"/>
    </source>
</evidence>
<keyword evidence="1 2" id="KW-0238">DNA-binding</keyword>
<dbReference type="RefSeq" id="WP_007316880.1">
    <property type="nucleotide sequence ID" value="NZ_BAEH01000035.1"/>
</dbReference>
<evidence type="ECO:0000313" key="4">
    <source>
        <dbReference type="EMBL" id="GAB17542.1"/>
    </source>
</evidence>
<feature type="domain" description="HTH tetR-type" evidence="3">
    <location>
        <begin position="6"/>
        <end position="66"/>
    </location>
</feature>
<dbReference type="InterPro" id="IPR001647">
    <property type="entry name" value="HTH_TetR"/>
</dbReference>
<dbReference type="PANTHER" id="PTHR30055">
    <property type="entry name" value="HTH-TYPE TRANSCRIPTIONAL REGULATOR RUTR"/>
    <property type="match status" value="1"/>
</dbReference>
<dbReference type="GO" id="GO:0000976">
    <property type="term" value="F:transcription cis-regulatory region binding"/>
    <property type="evidence" value="ECO:0007669"/>
    <property type="project" value="TreeGrafter"/>
</dbReference>